<evidence type="ECO:0000256" key="4">
    <source>
        <dbReference type="ARBA" id="ARBA00022827"/>
    </source>
</evidence>
<reference evidence="7 8" key="1">
    <citation type="submission" date="2023-08" db="EMBL/GenBank/DDBJ databases">
        <title>Black Yeasts Isolated from many extreme environments.</title>
        <authorList>
            <person name="Coleine C."/>
            <person name="Stajich J.E."/>
            <person name="Selbmann L."/>
        </authorList>
    </citation>
    <scope>NUCLEOTIDE SEQUENCE [LARGE SCALE GENOMIC DNA]</scope>
    <source>
        <strain evidence="7 8">CCFEE 5885</strain>
    </source>
</reference>
<protein>
    <recommendedName>
        <fullName evidence="6">FAD dependent oxidoreductase domain-containing protein</fullName>
    </recommendedName>
</protein>
<keyword evidence="5" id="KW-0560">Oxidoreductase</keyword>
<dbReference type="EMBL" id="JAVRRG010000014">
    <property type="protein sequence ID" value="KAK5098542.1"/>
    <property type="molecule type" value="Genomic_DNA"/>
</dbReference>
<evidence type="ECO:0000259" key="6">
    <source>
        <dbReference type="Pfam" id="PF01266"/>
    </source>
</evidence>
<dbReference type="Pfam" id="PF01266">
    <property type="entry name" value="DAO"/>
    <property type="match status" value="1"/>
</dbReference>
<dbReference type="Proteomes" id="UP001345013">
    <property type="component" value="Unassembled WGS sequence"/>
</dbReference>
<dbReference type="Gene3D" id="3.40.50.720">
    <property type="entry name" value="NAD(P)-binding Rossmann-like Domain"/>
    <property type="match status" value="1"/>
</dbReference>
<dbReference type="PIRSF" id="PIRSF000189">
    <property type="entry name" value="D-aa_oxidase"/>
    <property type="match status" value="1"/>
</dbReference>
<dbReference type="SUPFAM" id="SSF54373">
    <property type="entry name" value="FAD-linked reductases, C-terminal domain"/>
    <property type="match status" value="1"/>
</dbReference>
<comment type="caution">
    <text evidence="7">The sequence shown here is derived from an EMBL/GenBank/DDBJ whole genome shotgun (WGS) entry which is preliminary data.</text>
</comment>
<evidence type="ECO:0000313" key="8">
    <source>
        <dbReference type="Proteomes" id="UP001345013"/>
    </source>
</evidence>
<dbReference type="SUPFAM" id="SSF51971">
    <property type="entry name" value="Nucleotide-binding domain"/>
    <property type="match status" value="1"/>
</dbReference>
<accession>A0ABR0KJM4</accession>
<dbReference type="InterPro" id="IPR023209">
    <property type="entry name" value="DAO"/>
</dbReference>
<name>A0ABR0KJM4_9EURO</name>
<keyword evidence="3" id="KW-0285">Flavoprotein</keyword>
<dbReference type="PANTHER" id="PTHR11530">
    <property type="entry name" value="D-AMINO ACID OXIDASE"/>
    <property type="match status" value="1"/>
</dbReference>
<keyword evidence="4" id="KW-0274">FAD</keyword>
<gene>
    <name evidence="7" type="ORF">LTR24_001862</name>
</gene>
<comment type="cofactor">
    <cofactor evidence="1">
        <name>FAD</name>
        <dbReference type="ChEBI" id="CHEBI:57692"/>
    </cofactor>
</comment>
<sequence>MASISSSQDVIIVGSGVIGLTTACTLQRRLPNVRSITVVASEFPSPSPMIADSPRYSQALPISADYASMWAGAHYRPIPHLPASHPRYGSLTSQQQGFQSQLANEYCLATHTARIMKHLARATPEAGIEIMPGIEYLETPPPENIALKSGDVYAGDDDHFRVYTSAEMEALNKRDAHDGTGQIKWACEYETYVVNVHIYCAWLLQQFLQGGGKTAQKHLNSIGEALQAVPEAACPIIVNCSGTGLWDDPKIKVIRGQTVLVRNQYHSTITRQCADGTWSFLIPRPLGGGTIVGGTKQVSDSETCGRPKERQTLLENAVKYFPDFVSAPKDFDVVQDNVGRRPWREGGMRIEMDELKQDGVKLPVVHAYGAGGRGYELSWGAAEQVCELVGRYSRLQSRL</sequence>
<feature type="domain" description="FAD dependent oxidoreductase" evidence="6">
    <location>
        <begin position="9"/>
        <end position="388"/>
    </location>
</feature>
<evidence type="ECO:0000256" key="3">
    <source>
        <dbReference type="ARBA" id="ARBA00022630"/>
    </source>
</evidence>
<dbReference type="PROSITE" id="PS00677">
    <property type="entry name" value="DAO"/>
    <property type="match status" value="1"/>
</dbReference>
<dbReference type="PANTHER" id="PTHR11530:SF26">
    <property type="entry name" value="FAD DEPENDENT OXIDOREDUCTASE SUPERFAMILY (AFU_ORTHOLOGUE AFUA_5G13940)"/>
    <property type="match status" value="1"/>
</dbReference>
<proteinExistence type="inferred from homology"/>
<dbReference type="InterPro" id="IPR006181">
    <property type="entry name" value="D-amino_acid_oxidase_CS"/>
</dbReference>
<evidence type="ECO:0000256" key="1">
    <source>
        <dbReference type="ARBA" id="ARBA00001974"/>
    </source>
</evidence>
<organism evidence="7 8">
    <name type="scientific">Lithohypha guttulata</name>
    <dbReference type="NCBI Taxonomy" id="1690604"/>
    <lineage>
        <taxon>Eukaryota</taxon>
        <taxon>Fungi</taxon>
        <taxon>Dikarya</taxon>
        <taxon>Ascomycota</taxon>
        <taxon>Pezizomycotina</taxon>
        <taxon>Eurotiomycetes</taxon>
        <taxon>Chaetothyriomycetidae</taxon>
        <taxon>Chaetothyriales</taxon>
        <taxon>Trichomeriaceae</taxon>
        <taxon>Lithohypha</taxon>
    </lineage>
</organism>
<evidence type="ECO:0000313" key="7">
    <source>
        <dbReference type="EMBL" id="KAK5098542.1"/>
    </source>
</evidence>
<evidence type="ECO:0000256" key="5">
    <source>
        <dbReference type="ARBA" id="ARBA00023002"/>
    </source>
</evidence>
<keyword evidence="8" id="KW-1185">Reference proteome</keyword>
<evidence type="ECO:0000256" key="2">
    <source>
        <dbReference type="ARBA" id="ARBA00006730"/>
    </source>
</evidence>
<dbReference type="InterPro" id="IPR006076">
    <property type="entry name" value="FAD-dep_OxRdtase"/>
</dbReference>
<dbReference type="Gene3D" id="3.30.9.10">
    <property type="entry name" value="D-Amino Acid Oxidase, subunit A, domain 2"/>
    <property type="match status" value="1"/>
</dbReference>
<comment type="similarity">
    <text evidence="2">Belongs to the DAMOX/DASOX family.</text>
</comment>